<gene>
    <name evidence="4" type="ORF">ACFQS8_04940</name>
</gene>
<feature type="signal peptide" evidence="2">
    <location>
        <begin position="1"/>
        <end position="21"/>
    </location>
</feature>
<dbReference type="InterPro" id="IPR017946">
    <property type="entry name" value="PLC-like_Pdiesterase_TIM-brl"/>
</dbReference>
<evidence type="ECO:0000313" key="5">
    <source>
        <dbReference type="Proteomes" id="UP001596492"/>
    </source>
</evidence>
<keyword evidence="2" id="KW-0732">Signal</keyword>
<dbReference type="PROSITE" id="PS51704">
    <property type="entry name" value="GP_PDE"/>
    <property type="match status" value="1"/>
</dbReference>
<feature type="region of interest" description="Disordered" evidence="1">
    <location>
        <begin position="22"/>
        <end position="50"/>
    </location>
</feature>
<feature type="chain" id="PRO_5045457547" evidence="2">
    <location>
        <begin position="22"/>
        <end position="324"/>
    </location>
</feature>
<name>A0ABW2IIJ1_9PROT</name>
<dbReference type="PANTHER" id="PTHR46320:SF1">
    <property type="entry name" value="GLYCEROPHOSPHODIESTER PHOSPHODIESTERASE 1"/>
    <property type="match status" value="1"/>
</dbReference>
<dbReference type="PANTHER" id="PTHR46320">
    <property type="entry name" value="GLYCEROPHOSPHODIESTER PHOSPHODIESTERASE 1"/>
    <property type="match status" value="1"/>
</dbReference>
<evidence type="ECO:0000259" key="3">
    <source>
        <dbReference type="PROSITE" id="PS51704"/>
    </source>
</evidence>
<reference evidence="5" key="1">
    <citation type="journal article" date="2019" name="Int. J. Syst. Evol. Microbiol.">
        <title>The Global Catalogue of Microorganisms (GCM) 10K type strain sequencing project: providing services to taxonomists for standard genome sequencing and annotation.</title>
        <authorList>
            <consortium name="The Broad Institute Genomics Platform"/>
            <consortium name="The Broad Institute Genome Sequencing Center for Infectious Disease"/>
            <person name="Wu L."/>
            <person name="Ma J."/>
        </authorList>
    </citation>
    <scope>NUCLEOTIDE SEQUENCE [LARGE SCALE GENOMIC DNA]</scope>
    <source>
        <strain evidence="5">CCUG 51308</strain>
    </source>
</reference>
<dbReference type="InterPro" id="IPR030395">
    <property type="entry name" value="GP_PDE_dom"/>
</dbReference>
<evidence type="ECO:0000256" key="2">
    <source>
        <dbReference type="SAM" id="SignalP"/>
    </source>
</evidence>
<comment type="caution">
    <text evidence="4">The sequence shown here is derived from an EMBL/GenBank/DDBJ whole genome shotgun (WGS) entry which is preliminary data.</text>
</comment>
<evidence type="ECO:0000313" key="4">
    <source>
        <dbReference type="EMBL" id="MFC7290950.1"/>
    </source>
</evidence>
<dbReference type="Gene3D" id="3.20.20.190">
    <property type="entry name" value="Phosphatidylinositol (PI) phosphodiesterase"/>
    <property type="match status" value="1"/>
</dbReference>
<dbReference type="RefSeq" id="WP_382166154.1">
    <property type="nucleotide sequence ID" value="NZ_JBHTBR010000002.1"/>
</dbReference>
<sequence>MHTHSIILSATALMLASCSQATSPEAPDNAQTTLSAPATSQDISSTDLNDSTPLWKKMDCVREYGALPAAHRGGPRRGYPENALETLQVSYDNGTRIFEIDIAESKDGVLFLMHDTDLDRTTEMTGVGREKTWDQLKSVRLKDNNKVTNFTIPSLAETLKWAKETGAIVELDKKRSSKFETIISEVRKAGAQNNVILITYTYDQAAEVARLAPDMMMTASVSDPSDVEELESRGIKRQNLIAWTGTDTLNPGLWQDLKDMDIEVAFGTLGRRGQRFDDTFWEDRDGSEYDELVNNGVTMIATDYSDRVSNHLRVDDVAIEKCGF</sequence>
<dbReference type="EMBL" id="JBHTBR010000002">
    <property type="protein sequence ID" value="MFC7290950.1"/>
    <property type="molecule type" value="Genomic_DNA"/>
</dbReference>
<dbReference type="Pfam" id="PF03009">
    <property type="entry name" value="GDPD"/>
    <property type="match status" value="1"/>
</dbReference>
<organism evidence="4 5">
    <name type="scientific">Hirschia litorea</name>
    <dbReference type="NCBI Taxonomy" id="1199156"/>
    <lineage>
        <taxon>Bacteria</taxon>
        <taxon>Pseudomonadati</taxon>
        <taxon>Pseudomonadota</taxon>
        <taxon>Alphaproteobacteria</taxon>
        <taxon>Hyphomonadales</taxon>
        <taxon>Hyphomonadaceae</taxon>
        <taxon>Hirschia</taxon>
    </lineage>
</organism>
<protein>
    <submittedName>
        <fullName evidence="4">Glycerophosphodiester phosphodiesterase family protein</fullName>
    </submittedName>
</protein>
<feature type="domain" description="GP-PDE" evidence="3">
    <location>
        <begin position="66"/>
        <end position="312"/>
    </location>
</feature>
<dbReference type="CDD" id="cd08566">
    <property type="entry name" value="GDPD_AtGDE_like"/>
    <property type="match status" value="1"/>
</dbReference>
<evidence type="ECO:0000256" key="1">
    <source>
        <dbReference type="SAM" id="MobiDB-lite"/>
    </source>
</evidence>
<proteinExistence type="predicted"/>
<keyword evidence="5" id="KW-1185">Reference proteome</keyword>
<accession>A0ABW2IIJ1</accession>
<dbReference type="Proteomes" id="UP001596492">
    <property type="component" value="Unassembled WGS sequence"/>
</dbReference>
<dbReference type="SUPFAM" id="SSF51695">
    <property type="entry name" value="PLC-like phosphodiesterases"/>
    <property type="match status" value="1"/>
</dbReference>